<keyword evidence="8" id="KW-0460">Magnesium</keyword>
<keyword evidence="4" id="KW-0479">Metal-binding</keyword>
<reference evidence="16" key="1">
    <citation type="submission" date="2020-03" db="EMBL/GenBank/DDBJ databases">
        <authorList>
            <person name="Weist P."/>
        </authorList>
    </citation>
    <scope>NUCLEOTIDE SEQUENCE</scope>
</reference>
<feature type="domain" description="Protein kinase" evidence="15">
    <location>
        <begin position="816"/>
        <end position="1089"/>
    </location>
</feature>
<evidence type="ECO:0000256" key="12">
    <source>
        <dbReference type="ARBA" id="ARBA00037982"/>
    </source>
</evidence>
<feature type="binding site" evidence="13">
    <location>
        <position position="273"/>
    </location>
    <ligand>
        <name>ATP</name>
        <dbReference type="ChEBI" id="CHEBI:30616"/>
    </ligand>
</feature>
<dbReference type="InterPro" id="IPR011009">
    <property type="entry name" value="Kinase-like_dom_sf"/>
</dbReference>
<dbReference type="GO" id="GO:0051321">
    <property type="term" value="P:meiotic cell cycle"/>
    <property type="evidence" value="ECO:0007669"/>
    <property type="project" value="UniProtKB-KW"/>
</dbReference>
<dbReference type="InterPro" id="IPR000719">
    <property type="entry name" value="Prot_kinase_dom"/>
</dbReference>
<feature type="region of interest" description="Disordered" evidence="14">
    <location>
        <begin position="64"/>
        <end position="113"/>
    </location>
</feature>
<dbReference type="GO" id="GO:0005634">
    <property type="term" value="C:nucleus"/>
    <property type="evidence" value="ECO:0007669"/>
    <property type="project" value="UniProtKB-SubCell"/>
</dbReference>
<evidence type="ECO:0000256" key="5">
    <source>
        <dbReference type="ARBA" id="ARBA00022741"/>
    </source>
</evidence>
<dbReference type="SUPFAM" id="SSF56854">
    <property type="entry name" value="Bcl-2 inhibitors of programmed cell death"/>
    <property type="match status" value="1"/>
</dbReference>
<dbReference type="InterPro" id="IPR017441">
    <property type="entry name" value="Protein_kinase_ATP_BS"/>
</dbReference>
<dbReference type="InterPro" id="IPR006058">
    <property type="entry name" value="2Fe2S_fd_BS"/>
</dbReference>
<feature type="region of interest" description="Disordered" evidence="14">
    <location>
        <begin position="1127"/>
        <end position="1151"/>
    </location>
</feature>
<dbReference type="GO" id="GO:0046872">
    <property type="term" value="F:metal ion binding"/>
    <property type="evidence" value="ECO:0007669"/>
    <property type="project" value="UniProtKB-KW"/>
</dbReference>
<dbReference type="PROSITE" id="PS50011">
    <property type="entry name" value="PROTEIN_KINASE_DOM"/>
    <property type="match status" value="2"/>
</dbReference>
<dbReference type="Gene3D" id="1.10.510.10">
    <property type="entry name" value="Transferase(Phosphotransferase) domain 1"/>
    <property type="match status" value="2"/>
</dbReference>
<dbReference type="Proteomes" id="UP001153269">
    <property type="component" value="Unassembled WGS sequence"/>
</dbReference>
<dbReference type="Gene3D" id="1.10.437.10">
    <property type="entry name" value="Blc2-like"/>
    <property type="match status" value="2"/>
</dbReference>
<dbReference type="SMART" id="SM00220">
    <property type="entry name" value="S_TKc"/>
    <property type="match status" value="2"/>
</dbReference>
<dbReference type="GO" id="GO:0005737">
    <property type="term" value="C:cytoplasm"/>
    <property type="evidence" value="ECO:0007669"/>
    <property type="project" value="InterPro"/>
</dbReference>
<feature type="binding site" evidence="13">
    <location>
        <position position="845"/>
    </location>
    <ligand>
        <name>ATP</name>
        <dbReference type="ChEBI" id="CHEBI:30616"/>
    </ligand>
</feature>
<dbReference type="InterPro" id="IPR050339">
    <property type="entry name" value="CC_SR_Kinase"/>
</dbReference>
<dbReference type="PROSITE" id="PS00107">
    <property type="entry name" value="PROTEIN_KINASE_ATP"/>
    <property type="match status" value="2"/>
</dbReference>
<protein>
    <recommendedName>
        <fullName evidence="2">non-specific protein-tyrosine kinase</fullName>
        <ecNumber evidence="2">2.7.10.2</ecNumber>
    </recommendedName>
</protein>
<accession>A0A9N7Z324</accession>
<dbReference type="PANTHER" id="PTHR11042:SF75">
    <property type="entry name" value="WEE1-LIKE PROTEIN KINASE 2"/>
    <property type="match status" value="1"/>
</dbReference>
<keyword evidence="10" id="KW-0539">Nucleus</keyword>
<dbReference type="Gene3D" id="3.30.200.20">
    <property type="entry name" value="Phosphorylase Kinase, domain 1"/>
    <property type="match status" value="2"/>
</dbReference>
<comment type="caution">
    <text evidence="16">The sequence shown here is derived from an EMBL/GenBank/DDBJ whole genome shotgun (WGS) entry which is preliminary data.</text>
</comment>
<gene>
    <name evidence="16" type="ORF">PLEPLA_LOCUS34762</name>
</gene>
<evidence type="ECO:0000256" key="13">
    <source>
        <dbReference type="PROSITE-ProRule" id="PRU10141"/>
    </source>
</evidence>
<proteinExistence type="inferred from homology"/>
<dbReference type="GO" id="GO:0004715">
    <property type="term" value="F:non-membrane spanning protein tyrosine kinase activity"/>
    <property type="evidence" value="ECO:0007669"/>
    <property type="project" value="UniProtKB-EC"/>
</dbReference>
<feature type="compositionally biased region" description="Low complexity" evidence="14">
    <location>
        <begin position="64"/>
        <end position="94"/>
    </location>
</feature>
<dbReference type="GO" id="GO:0051537">
    <property type="term" value="F:2 iron, 2 sulfur cluster binding"/>
    <property type="evidence" value="ECO:0007669"/>
    <property type="project" value="InterPro"/>
</dbReference>
<evidence type="ECO:0000256" key="6">
    <source>
        <dbReference type="ARBA" id="ARBA00022777"/>
    </source>
</evidence>
<dbReference type="Pfam" id="PF06393">
    <property type="entry name" value="BID"/>
    <property type="match status" value="1"/>
</dbReference>
<dbReference type="GO" id="GO:0060631">
    <property type="term" value="P:regulation of meiosis I"/>
    <property type="evidence" value="ECO:0007669"/>
    <property type="project" value="TreeGrafter"/>
</dbReference>
<dbReference type="InterPro" id="IPR036834">
    <property type="entry name" value="Bcl-2-like_sf"/>
</dbReference>
<dbReference type="FunFam" id="3.30.200.20:FF:000115">
    <property type="entry name" value="Wee1-like kinase 2"/>
    <property type="match status" value="1"/>
</dbReference>
<keyword evidence="11" id="KW-0469">Meiosis</keyword>
<feature type="domain" description="Protein kinase" evidence="15">
    <location>
        <begin position="244"/>
        <end position="500"/>
    </location>
</feature>
<sequence length="1310" mass="145613">MERVTRCAAAGCGSCSAAALRVFSVDLSHIHDRAASPPCLTVVMTSSKDLQSWIHSPRNLSPRIRSPSFRSPSFRSPRIRSPSICSPRIHSPSSACRTPRVQRHRGRSHDLSSPFQCTSPIPYASWNKLRLCDSPSTPKSLLSKSSQPCSSSKISCKQRSFHFPSAAANLLQAPSVNVNPFTPDTVRRNSEQQWRSSSRSDEDDDYGHRMKHSLTSSEEDDEAFLPRKRRAIQTLMLSRYEGEFLELECIGVGEFGAVYKCVKRLDGCWYAIKRSRQPLAGSANEQLALKEVYAHAVLGHHPHVVRYYSAWAEDDHMIIQNEYCDGGSLGDAIVKKRLQCELFSEAELKDLLLQVSMGLKYIHSTGLVHLDIKPGNIFICQRPCPTAAGEGERDLGHVTSTSNPQVEEGDSRFLASEVLHEDYSHLPKADIFALGLTVLLAAGAPPLPQNGAEWHSLREGKLPELAQELSPAFRGLIQLLLDPDQRKRPSARELCKHPVLRDERTGRLATQLRRELNVEKFRTAMLEKELQEARQAALSPKQSLPPGLKAHAKMGSLPKSGRRLVGRSTARSISYDEATSFYRSRETNAERVDSSMDNLGMDVTGDSRAALVILAFLQADCQGAELQKELLSLRNEFHLTRDINCNGPRIETAEDGYLETDGNSPLSESVPVYLHDFQPVAELQWQGNQEAAANIQQVAEELREIADQLQESVIAQATSNLMRNRSDSQSEWKTHLNSEVERIMRNGTGLEHLQQERVVMALTLTLVKGVCEQAPQLLRSLFNAALQFISPVRTEPCNRKCSQPFSNLSFDFYRRVPGAGGIGVGEFGAVYKCVKRLDGCWYAIKRSRQPLAGSANEQLALKEVYAHAVLGHHPHVVRYYSAWAEDDHMIIQNEYCDGGSLGDAIVKKRLQCELFSEAELKDLLLQVSMGLKYIHSTGLVHLDIKPGNIFICQRPCPTAAGEGESEEEDDRSAPAGVIFKIGDLGHVTSTSNPQVEEGDSRFLASEVLHEDYSHLPKADIFALGLTVLLAAGAPPLPQNGAEWHSLREGKLPELAQELSPAFRGLIQLLLDPDQRKRPSARELCKHPVLRDERTGRLATQLRRELNVEKFRTAMLEKELQEARQAALSPKQSLPPGLKAHAKMGSLPKSGRRLVGRSTARSISYDKRMSCANQAERVDSSMDKLGMDVTGDSRAALIILAFLQADCQGAELRKELHSLSNEFHLTRDISCSGPRSISRREIAPPRPELVPVDLPDIQPVAELEWQWNQEAAANIQQVAEELREVADQLQESVIAQATSNLMRNRSDSQSE</sequence>
<dbReference type="EMBL" id="CADEAL010003935">
    <property type="protein sequence ID" value="CAB1447065.1"/>
    <property type="molecule type" value="Genomic_DNA"/>
</dbReference>
<dbReference type="InterPro" id="IPR010479">
    <property type="entry name" value="BID"/>
</dbReference>
<dbReference type="GO" id="GO:0005524">
    <property type="term" value="F:ATP binding"/>
    <property type="evidence" value="ECO:0007669"/>
    <property type="project" value="UniProtKB-UniRule"/>
</dbReference>
<evidence type="ECO:0000256" key="2">
    <source>
        <dbReference type="ARBA" id="ARBA00011903"/>
    </source>
</evidence>
<evidence type="ECO:0000256" key="11">
    <source>
        <dbReference type="ARBA" id="ARBA00023254"/>
    </source>
</evidence>
<evidence type="ECO:0000256" key="1">
    <source>
        <dbReference type="ARBA" id="ARBA00004123"/>
    </source>
</evidence>
<evidence type="ECO:0000256" key="7">
    <source>
        <dbReference type="ARBA" id="ARBA00022840"/>
    </source>
</evidence>
<name>A0A9N7Z324_PLEPL</name>
<dbReference type="PROSITE" id="PS00197">
    <property type="entry name" value="2FE2S_FER_1"/>
    <property type="match status" value="1"/>
</dbReference>
<dbReference type="FunFam" id="1.10.510.10:FF:000217">
    <property type="entry name" value="Wee1-like protein kinase"/>
    <property type="match status" value="1"/>
</dbReference>
<feature type="region of interest" description="Disordered" evidence="14">
    <location>
        <begin position="390"/>
        <end position="409"/>
    </location>
</feature>
<feature type="region of interest" description="Disordered" evidence="14">
    <location>
        <begin position="538"/>
        <end position="562"/>
    </location>
</feature>
<evidence type="ECO:0000313" key="16">
    <source>
        <dbReference type="EMBL" id="CAB1447065.1"/>
    </source>
</evidence>
<keyword evidence="5 13" id="KW-0547">Nucleotide-binding</keyword>
<evidence type="ECO:0000256" key="14">
    <source>
        <dbReference type="SAM" id="MobiDB-lite"/>
    </source>
</evidence>
<dbReference type="Pfam" id="PF00069">
    <property type="entry name" value="Pkinase"/>
    <property type="match status" value="2"/>
</dbReference>
<keyword evidence="17" id="KW-1185">Reference proteome</keyword>
<evidence type="ECO:0000256" key="8">
    <source>
        <dbReference type="ARBA" id="ARBA00022842"/>
    </source>
</evidence>
<evidence type="ECO:0000313" key="17">
    <source>
        <dbReference type="Proteomes" id="UP001153269"/>
    </source>
</evidence>
<dbReference type="GO" id="GO:0043065">
    <property type="term" value="P:positive regulation of apoptotic process"/>
    <property type="evidence" value="ECO:0007669"/>
    <property type="project" value="InterPro"/>
</dbReference>
<dbReference type="FunFam" id="1.10.510.10:FF:000989">
    <property type="entry name" value="Wee1-like protein kinase"/>
    <property type="match status" value="1"/>
</dbReference>
<feature type="region of interest" description="Disordered" evidence="14">
    <location>
        <begin position="181"/>
        <end position="221"/>
    </location>
</feature>
<organism evidence="16 17">
    <name type="scientific">Pleuronectes platessa</name>
    <name type="common">European plaice</name>
    <dbReference type="NCBI Taxonomy" id="8262"/>
    <lineage>
        <taxon>Eukaryota</taxon>
        <taxon>Metazoa</taxon>
        <taxon>Chordata</taxon>
        <taxon>Craniata</taxon>
        <taxon>Vertebrata</taxon>
        <taxon>Euteleostomi</taxon>
        <taxon>Actinopterygii</taxon>
        <taxon>Neopterygii</taxon>
        <taxon>Teleostei</taxon>
        <taxon>Neoteleostei</taxon>
        <taxon>Acanthomorphata</taxon>
        <taxon>Carangaria</taxon>
        <taxon>Pleuronectiformes</taxon>
        <taxon>Pleuronectoidei</taxon>
        <taxon>Pleuronectidae</taxon>
        <taxon>Pleuronectes</taxon>
    </lineage>
</organism>
<comment type="similarity">
    <text evidence="12">Belongs to the protein kinase superfamily. Ser/Thr protein kinase family. GCN2 subfamily.</text>
</comment>
<comment type="subcellular location">
    <subcellularLocation>
        <location evidence="1">Nucleus</location>
    </subcellularLocation>
</comment>
<evidence type="ECO:0000256" key="3">
    <source>
        <dbReference type="ARBA" id="ARBA00022679"/>
    </source>
</evidence>
<evidence type="ECO:0000259" key="15">
    <source>
        <dbReference type="PROSITE" id="PS50011"/>
    </source>
</evidence>
<dbReference type="EC" id="2.7.10.2" evidence="2"/>
<dbReference type="PANTHER" id="PTHR11042">
    <property type="entry name" value="EUKARYOTIC TRANSLATION INITIATION FACTOR 2-ALPHA KINASE EIF2-ALPHA KINASE -RELATED"/>
    <property type="match status" value="1"/>
</dbReference>
<evidence type="ECO:0000256" key="9">
    <source>
        <dbReference type="ARBA" id="ARBA00023137"/>
    </source>
</evidence>
<keyword evidence="7 13" id="KW-0067">ATP-binding</keyword>
<dbReference type="InterPro" id="IPR008271">
    <property type="entry name" value="Ser/Thr_kinase_AS"/>
</dbReference>
<keyword evidence="9" id="KW-0829">Tyrosine-protein kinase</keyword>
<dbReference type="SUPFAM" id="SSF56112">
    <property type="entry name" value="Protein kinase-like (PK-like)"/>
    <property type="match status" value="2"/>
</dbReference>
<feature type="non-terminal residue" evidence="16">
    <location>
        <position position="1310"/>
    </location>
</feature>
<keyword evidence="3" id="KW-0808">Transferase</keyword>
<evidence type="ECO:0000256" key="10">
    <source>
        <dbReference type="ARBA" id="ARBA00023242"/>
    </source>
</evidence>
<evidence type="ECO:0000256" key="4">
    <source>
        <dbReference type="ARBA" id="ARBA00022723"/>
    </source>
</evidence>
<keyword evidence="6" id="KW-0418">Kinase</keyword>
<dbReference type="PROSITE" id="PS00108">
    <property type="entry name" value="PROTEIN_KINASE_ST"/>
    <property type="match status" value="2"/>
</dbReference>